<name>A0A6N7RPI9_9ACTN</name>
<evidence type="ECO:0000256" key="1">
    <source>
        <dbReference type="ARBA" id="ARBA00011955"/>
    </source>
</evidence>
<evidence type="ECO:0000256" key="8">
    <source>
        <dbReference type="ARBA" id="ARBA00031306"/>
    </source>
</evidence>
<gene>
    <name evidence="12" type="ORF">GJG86_11510</name>
</gene>
<dbReference type="PIRSF" id="PIRSF006268">
    <property type="entry name" value="ApbE"/>
    <property type="match status" value="1"/>
</dbReference>
<dbReference type="InterPro" id="IPR003374">
    <property type="entry name" value="ApbE-like_sf"/>
</dbReference>
<comment type="similarity">
    <text evidence="10">Belongs to the ApbE family.</text>
</comment>
<evidence type="ECO:0000256" key="4">
    <source>
        <dbReference type="ARBA" id="ARBA00022679"/>
    </source>
</evidence>
<keyword evidence="3 10" id="KW-0285">Flavoprotein</keyword>
<evidence type="ECO:0000256" key="10">
    <source>
        <dbReference type="PIRNR" id="PIRNR006268"/>
    </source>
</evidence>
<dbReference type="PANTHER" id="PTHR30040">
    <property type="entry name" value="THIAMINE BIOSYNTHESIS LIPOPROTEIN APBE"/>
    <property type="match status" value="1"/>
</dbReference>
<keyword evidence="7 10" id="KW-0460">Magnesium</keyword>
<dbReference type="EC" id="2.7.1.180" evidence="1 10"/>
<sequence length="351" mass="37640">MPAAVGIRRQRARQDGGTGVLEASMEGDRTCVEFDECDANGFASCRFFAFDTVVSMRVPAYVEQERTSAALDALEGAVGLCRRFERLLSRTLVGSDVWGVNRSTGELVEVDFDTWEALRDAKRFSAESEGAFDFTMGGVTCLWDFRKGVSPDRSELAEALGHVGWRKIELFETGGRSGGRRFVRKADALTCVDVGGTAKGLIADRVCAFLREAGMPCGYVDLGGNIAVFGGKPDGTPWLIGVRDPFGCEDAVAIVALRDGSVVTSGVSERSFLRDGALRHHILDPTTGMPVDADLASATLVAPTSVEADGRSTMIFALGLDRAIRYVEGRDDLEAVLVDVKGNVHVTSGLL</sequence>
<dbReference type="GO" id="GO:0046872">
    <property type="term" value="F:metal ion binding"/>
    <property type="evidence" value="ECO:0007669"/>
    <property type="project" value="UniProtKB-UniRule"/>
</dbReference>
<feature type="binding site" evidence="11">
    <location>
        <position position="309"/>
    </location>
    <ligand>
        <name>Mg(2+)</name>
        <dbReference type="ChEBI" id="CHEBI:18420"/>
    </ligand>
</feature>
<feature type="binding site" evidence="11">
    <location>
        <position position="196"/>
    </location>
    <ligand>
        <name>Mg(2+)</name>
        <dbReference type="ChEBI" id="CHEBI:18420"/>
    </ligand>
</feature>
<dbReference type="InterPro" id="IPR024932">
    <property type="entry name" value="ApbE"/>
</dbReference>
<accession>A0A6N7RPI9</accession>
<evidence type="ECO:0000313" key="12">
    <source>
        <dbReference type="EMBL" id="MRX83114.1"/>
    </source>
</evidence>
<evidence type="ECO:0000256" key="9">
    <source>
        <dbReference type="ARBA" id="ARBA00048540"/>
    </source>
</evidence>
<dbReference type="Gene3D" id="3.10.520.10">
    <property type="entry name" value="ApbE-like domains"/>
    <property type="match status" value="1"/>
</dbReference>
<evidence type="ECO:0000256" key="7">
    <source>
        <dbReference type="ARBA" id="ARBA00022842"/>
    </source>
</evidence>
<dbReference type="AlphaFoldDB" id="A0A6N7RPI9"/>
<comment type="catalytic activity">
    <reaction evidence="9 10">
        <text>L-threonyl-[protein] + FAD = FMN-L-threonyl-[protein] + AMP + H(+)</text>
        <dbReference type="Rhea" id="RHEA:36847"/>
        <dbReference type="Rhea" id="RHEA-COMP:11060"/>
        <dbReference type="Rhea" id="RHEA-COMP:11061"/>
        <dbReference type="ChEBI" id="CHEBI:15378"/>
        <dbReference type="ChEBI" id="CHEBI:30013"/>
        <dbReference type="ChEBI" id="CHEBI:57692"/>
        <dbReference type="ChEBI" id="CHEBI:74257"/>
        <dbReference type="ChEBI" id="CHEBI:456215"/>
        <dbReference type="EC" id="2.7.1.180"/>
    </reaction>
</comment>
<dbReference type="Pfam" id="PF02424">
    <property type="entry name" value="ApbE"/>
    <property type="match status" value="1"/>
</dbReference>
<feature type="binding site" evidence="11">
    <location>
        <position position="313"/>
    </location>
    <ligand>
        <name>Mg(2+)</name>
        <dbReference type="ChEBI" id="CHEBI:18420"/>
    </ligand>
</feature>
<proteinExistence type="inferred from homology"/>
<dbReference type="GO" id="GO:0016740">
    <property type="term" value="F:transferase activity"/>
    <property type="evidence" value="ECO:0007669"/>
    <property type="project" value="UniProtKB-UniRule"/>
</dbReference>
<evidence type="ECO:0000256" key="11">
    <source>
        <dbReference type="PIRSR" id="PIRSR006268-2"/>
    </source>
</evidence>
<keyword evidence="4 10" id="KW-0808">Transferase</keyword>
<comment type="caution">
    <text evidence="12">The sequence shown here is derived from an EMBL/GenBank/DDBJ whole genome shotgun (WGS) entry which is preliminary data.</text>
</comment>
<comment type="cofactor">
    <cofactor evidence="11">
        <name>Mg(2+)</name>
        <dbReference type="ChEBI" id="CHEBI:18420"/>
    </cofactor>
    <cofactor evidence="11">
        <name>Mn(2+)</name>
        <dbReference type="ChEBI" id="CHEBI:29035"/>
    </cofactor>
    <text evidence="11">Magnesium. Can also use manganese.</text>
</comment>
<dbReference type="EMBL" id="VTFY01000009">
    <property type="protein sequence ID" value="MRX83114.1"/>
    <property type="molecule type" value="Genomic_DNA"/>
</dbReference>
<evidence type="ECO:0000256" key="2">
    <source>
        <dbReference type="ARBA" id="ARBA00016337"/>
    </source>
</evidence>
<protein>
    <recommendedName>
        <fullName evidence="2 10">FAD:protein FMN transferase</fullName>
        <ecNumber evidence="1 10">2.7.1.180</ecNumber>
    </recommendedName>
    <alternativeName>
        <fullName evidence="8 10">Flavin transferase</fullName>
    </alternativeName>
</protein>
<evidence type="ECO:0000313" key="13">
    <source>
        <dbReference type="Proteomes" id="UP000438093"/>
    </source>
</evidence>
<dbReference type="PANTHER" id="PTHR30040:SF2">
    <property type="entry name" value="FAD:PROTEIN FMN TRANSFERASE"/>
    <property type="match status" value="1"/>
</dbReference>
<evidence type="ECO:0000256" key="5">
    <source>
        <dbReference type="ARBA" id="ARBA00022723"/>
    </source>
</evidence>
<keyword evidence="5 10" id="KW-0479">Metal-binding</keyword>
<dbReference type="SUPFAM" id="SSF143631">
    <property type="entry name" value="ApbE-like"/>
    <property type="match status" value="1"/>
</dbReference>
<evidence type="ECO:0000256" key="3">
    <source>
        <dbReference type="ARBA" id="ARBA00022630"/>
    </source>
</evidence>
<dbReference type="Proteomes" id="UP000438093">
    <property type="component" value="Unassembled WGS sequence"/>
</dbReference>
<reference evidence="13" key="1">
    <citation type="submission" date="2019-08" db="EMBL/GenBank/DDBJ databases">
        <title>Arthrobacter sp. nov., isolated from plateau pika and Tibetan wild ass.</title>
        <authorList>
            <person name="Ge Y."/>
        </authorList>
    </citation>
    <scope>NUCLEOTIDE SEQUENCE [LARGE SCALE GENOMIC DNA]</scope>
    <source>
        <strain evidence="13">HF-4214</strain>
    </source>
</reference>
<keyword evidence="6 10" id="KW-0274">FAD</keyword>
<keyword evidence="13" id="KW-1185">Reference proteome</keyword>
<organism evidence="12 13">
    <name type="scientific">Eggerthella guodeyinii</name>
    <dbReference type="NCBI Taxonomy" id="2690837"/>
    <lineage>
        <taxon>Bacteria</taxon>
        <taxon>Bacillati</taxon>
        <taxon>Actinomycetota</taxon>
        <taxon>Coriobacteriia</taxon>
        <taxon>Eggerthellales</taxon>
        <taxon>Eggerthellaceae</taxon>
        <taxon>Eggerthella</taxon>
    </lineage>
</organism>
<evidence type="ECO:0000256" key="6">
    <source>
        <dbReference type="ARBA" id="ARBA00022827"/>
    </source>
</evidence>